<comment type="caution">
    <text evidence="1">The sequence shown here is derived from an EMBL/GenBank/DDBJ whole genome shotgun (WGS) entry which is preliminary data.</text>
</comment>
<protein>
    <submittedName>
        <fullName evidence="1">Nucleotidyltransferase family protein</fullName>
    </submittedName>
</protein>
<keyword evidence="2" id="KW-1185">Reference proteome</keyword>
<name>A0ACC5REJ9_9HYPH</name>
<gene>
    <name evidence="1" type="ORF">JHL16_32010</name>
</gene>
<proteinExistence type="predicted"/>
<evidence type="ECO:0000313" key="2">
    <source>
        <dbReference type="Proteomes" id="UP000616151"/>
    </source>
</evidence>
<reference evidence="1" key="1">
    <citation type="submission" date="2021-01" db="EMBL/GenBank/DDBJ databases">
        <authorList>
            <person name="Sun Q."/>
        </authorList>
    </citation>
    <scope>NUCLEOTIDE SEQUENCE</scope>
    <source>
        <strain evidence="1">YIM B02566</strain>
    </source>
</reference>
<dbReference type="Proteomes" id="UP000616151">
    <property type="component" value="Unassembled WGS sequence"/>
</dbReference>
<organism evidence="1 2">
    <name type="scientific">Taklimakanibacter albus</name>
    <dbReference type="NCBI Taxonomy" id="2800327"/>
    <lineage>
        <taxon>Bacteria</taxon>
        <taxon>Pseudomonadati</taxon>
        <taxon>Pseudomonadota</taxon>
        <taxon>Alphaproteobacteria</taxon>
        <taxon>Hyphomicrobiales</taxon>
        <taxon>Aestuariivirgaceae</taxon>
        <taxon>Taklimakanibacter</taxon>
    </lineage>
</organism>
<evidence type="ECO:0000313" key="1">
    <source>
        <dbReference type="EMBL" id="MBK1871035.1"/>
    </source>
</evidence>
<dbReference type="EMBL" id="JAENHL010000008">
    <property type="protein sequence ID" value="MBK1871035.1"/>
    <property type="molecule type" value="Genomic_DNA"/>
</dbReference>
<accession>A0ACC5REJ9</accession>
<sequence length="237" mass="25719">MTSLGKRAMIMAAGFGQRMRPLTNGKPKPLVEVAGTPLIDYGLDRLREAGCDLAVVNVHYLPDQIEAWAKSKTSPHIVISDERGELLDTGGGIVKALPQLGTDPFFVVNSDSIWIDRNTPALQRLQAGWDDAAMDCLLLLCPPERTVGYDGHGDFRLDAEGRITGRAAKGETGLAYIGAYLVHPRLFANIGVSKFSMNLLWDKAIAQGRLFGIEHHGQWLHVGTPEAIPLAERALGA</sequence>